<dbReference type="RefSeq" id="WP_179907930.1">
    <property type="nucleotide sequence ID" value="NZ_CP058910.1"/>
</dbReference>
<gene>
    <name evidence="3" type="ORF">HZS55_12165</name>
</gene>
<reference evidence="3 4" key="1">
    <citation type="submission" date="2020-07" db="EMBL/GenBank/DDBJ databases">
        <title>Halosimplex pelagicum sp. nov. and Halosimplex rubrum sp. nov., isolated from salted brown alga Laminaria, and emended description of the genus Halosimplex.</title>
        <authorList>
            <person name="Cui H."/>
        </authorList>
    </citation>
    <scope>NUCLEOTIDE SEQUENCE [LARGE SCALE GENOMIC DNA]</scope>
    <source>
        <strain evidence="3 4">R27</strain>
    </source>
</reference>
<feature type="domain" description="GmrSD restriction endonucleases N-terminal" evidence="1">
    <location>
        <begin position="18"/>
        <end position="224"/>
    </location>
</feature>
<dbReference type="GeneID" id="56078630"/>
<protein>
    <submittedName>
        <fullName evidence="3">DUF262 domain-containing protein</fullName>
    </submittedName>
</protein>
<dbReference type="Proteomes" id="UP000509667">
    <property type="component" value="Chromosome"/>
</dbReference>
<evidence type="ECO:0000259" key="2">
    <source>
        <dbReference type="Pfam" id="PF07510"/>
    </source>
</evidence>
<dbReference type="InterPro" id="IPR004919">
    <property type="entry name" value="GmrSD_N"/>
</dbReference>
<sequence length="581" mass="67210">MSDELVSSVSESNISGVLDQKVLFSVPDYQRLYSWGEDQWDEFWRDLTGLEEEESHFLGSIVVIERTGGFGKLDEYELVDGQQRLTTISLLLKAIQTHFKESDDPNNISNMIRTDYLYESDPDNIEHVKLSLSQFEDGDYQNIIEENISSVNEDSQLLKAYRHFQELLEDLDSDEINNRRKRLVLSMNMVVIQCSGTASAFRLFETLNDRGLELSAVDLMKNSLLQVASTKFGTQQYESIRSKWETVLEKVVYEIDNPDRFFRHYIMSRPEPDISGSVTSRRLYEEFNDIIKNKLPSNGVDLIDYVDGMVQEADLYVGLTQAKVDEFQGRQQQKINNRLQNLNDIGSSHSRTLLLRAFDEFDEYDDISQTLKYVEVFMIRWKLANYQSGTGLDKIFSELCSNAFSSDEPLPQDPLEAIKEKLSEEAPSDEEVYAGLANDDFSRTAQTKYILDMIERHHYMPAEGSGAKSYNRATVDIEHIAPRATFSAKKYSPWRDVLGVDEDGFSQYKNRLGNLTLLEDRLNEAASDNPFQQKKDQYKLSDFEMTQEIREKYDIWTHNEIQKRSEDLAEIGVEIWNFNTF</sequence>
<dbReference type="AlphaFoldDB" id="A0A7D5T0G2"/>
<name>A0A7D5T0G2_9EURY</name>
<dbReference type="EMBL" id="CP058910">
    <property type="protein sequence ID" value="QLH78008.1"/>
    <property type="molecule type" value="Genomic_DNA"/>
</dbReference>
<dbReference type="InterPro" id="IPR011089">
    <property type="entry name" value="GmrSD_C"/>
</dbReference>
<evidence type="ECO:0000313" key="3">
    <source>
        <dbReference type="EMBL" id="QLH78008.1"/>
    </source>
</evidence>
<organism evidence="3 4">
    <name type="scientific">Halosimplex rubrum</name>
    <dbReference type="NCBI Taxonomy" id="869889"/>
    <lineage>
        <taxon>Archaea</taxon>
        <taxon>Methanobacteriati</taxon>
        <taxon>Methanobacteriota</taxon>
        <taxon>Stenosarchaea group</taxon>
        <taxon>Halobacteria</taxon>
        <taxon>Halobacteriales</taxon>
        <taxon>Haloarculaceae</taxon>
        <taxon>Halosimplex</taxon>
    </lineage>
</organism>
<dbReference type="KEGG" id="hrr:HZS55_12165"/>
<proteinExistence type="predicted"/>
<accession>A0A7D5T0G2</accession>
<keyword evidence="4" id="KW-1185">Reference proteome</keyword>
<dbReference type="Pfam" id="PF03235">
    <property type="entry name" value="GmrSD_N"/>
    <property type="match status" value="1"/>
</dbReference>
<feature type="domain" description="GmrSD restriction endonucleases C-terminal" evidence="2">
    <location>
        <begin position="427"/>
        <end position="570"/>
    </location>
</feature>
<dbReference type="OrthoDB" id="318965at2157"/>
<dbReference type="PANTHER" id="PTHR35149">
    <property type="entry name" value="SLL5132 PROTEIN"/>
    <property type="match status" value="1"/>
</dbReference>
<dbReference type="PANTHER" id="PTHR35149:SF2">
    <property type="entry name" value="DUF262 DOMAIN-CONTAINING PROTEIN"/>
    <property type="match status" value="1"/>
</dbReference>
<evidence type="ECO:0000259" key="1">
    <source>
        <dbReference type="Pfam" id="PF03235"/>
    </source>
</evidence>
<evidence type="ECO:0000313" key="4">
    <source>
        <dbReference type="Proteomes" id="UP000509667"/>
    </source>
</evidence>
<dbReference type="Pfam" id="PF07510">
    <property type="entry name" value="GmrSD_C"/>
    <property type="match status" value="1"/>
</dbReference>